<dbReference type="InterPro" id="IPR012337">
    <property type="entry name" value="RNaseH-like_sf"/>
</dbReference>
<dbReference type="RefSeq" id="XP_060328627.1">
    <property type="nucleotide sequence ID" value="XM_060475705.1"/>
</dbReference>
<dbReference type="SUPFAM" id="SSF53098">
    <property type="entry name" value="Ribonuclease H-like"/>
    <property type="match status" value="1"/>
</dbReference>
<keyword evidence="2" id="KW-1185">Reference proteome</keyword>
<proteinExistence type="predicted"/>
<sequence length="204" mass="23623">MPPELKKGLLDAHCKLSDYYYKYDESPFYTWAALFDPRISYTKGLKQDYKNDTNLDTYLESSKQLLQDYFDHHYPSTMSNCLDTPSSPAAGLLGSTFLNGSPQKIDFTSRYDDDDNSALEQYFSLPKKNFQTTNPVNWWYIHHDFPRLYRLACSAVAVEHVFSGTQLKPDTICILMLVKHRLRLARNAVEEFLANDDDEENFAS</sequence>
<dbReference type="AlphaFoldDB" id="A0AA39K6Q7"/>
<protein>
    <submittedName>
        <fullName evidence="1">HATC-domain-containing protein</fullName>
    </submittedName>
</protein>
<dbReference type="GeneID" id="85359253"/>
<evidence type="ECO:0000313" key="1">
    <source>
        <dbReference type="EMBL" id="KAK0454239.1"/>
    </source>
</evidence>
<dbReference type="Proteomes" id="UP001175211">
    <property type="component" value="Unassembled WGS sequence"/>
</dbReference>
<dbReference type="EMBL" id="JAUEPS010000027">
    <property type="protein sequence ID" value="KAK0454239.1"/>
    <property type="molecule type" value="Genomic_DNA"/>
</dbReference>
<gene>
    <name evidence="1" type="ORF">EV420DRAFT_1621493</name>
</gene>
<organism evidence="1 2">
    <name type="scientific">Armillaria tabescens</name>
    <name type="common">Ringless honey mushroom</name>
    <name type="synonym">Agaricus tabescens</name>
    <dbReference type="NCBI Taxonomy" id="1929756"/>
    <lineage>
        <taxon>Eukaryota</taxon>
        <taxon>Fungi</taxon>
        <taxon>Dikarya</taxon>
        <taxon>Basidiomycota</taxon>
        <taxon>Agaricomycotina</taxon>
        <taxon>Agaricomycetes</taxon>
        <taxon>Agaricomycetidae</taxon>
        <taxon>Agaricales</taxon>
        <taxon>Marasmiineae</taxon>
        <taxon>Physalacriaceae</taxon>
        <taxon>Desarmillaria</taxon>
    </lineage>
</organism>
<evidence type="ECO:0000313" key="2">
    <source>
        <dbReference type="Proteomes" id="UP001175211"/>
    </source>
</evidence>
<name>A0AA39K6Q7_ARMTA</name>
<reference evidence="1" key="1">
    <citation type="submission" date="2023-06" db="EMBL/GenBank/DDBJ databases">
        <authorList>
            <consortium name="Lawrence Berkeley National Laboratory"/>
            <person name="Ahrendt S."/>
            <person name="Sahu N."/>
            <person name="Indic B."/>
            <person name="Wong-Bajracharya J."/>
            <person name="Merenyi Z."/>
            <person name="Ke H.-M."/>
            <person name="Monk M."/>
            <person name="Kocsube S."/>
            <person name="Drula E."/>
            <person name="Lipzen A."/>
            <person name="Balint B."/>
            <person name="Henrissat B."/>
            <person name="Andreopoulos B."/>
            <person name="Martin F.M."/>
            <person name="Harder C.B."/>
            <person name="Rigling D."/>
            <person name="Ford K.L."/>
            <person name="Foster G.D."/>
            <person name="Pangilinan J."/>
            <person name="Papanicolaou A."/>
            <person name="Barry K."/>
            <person name="LaButti K."/>
            <person name="Viragh M."/>
            <person name="Koriabine M."/>
            <person name="Yan M."/>
            <person name="Riley R."/>
            <person name="Champramary S."/>
            <person name="Plett K.L."/>
            <person name="Tsai I.J."/>
            <person name="Slot J."/>
            <person name="Sipos G."/>
            <person name="Plett J."/>
            <person name="Nagy L.G."/>
            <person name="Grigoriev I.V."/>
        </authorList>
    </citation>
    <scope>NUCLEOTIDE SEQUENCE</scope>
    <source>
        <strain evidence="1">CCBAS 213</strain>
    </source>
</reference>
<comment type="caution">
    <text evidence="1">The sequence shown here is derived from an EMBL/GenBank/DDBJ whole genome shotgun (WGS) entry which is preliminary data.</text>
</comment>
<accession>A0AA39K6Q7</accession>